<dbReference type="Proteomes" id="UP000001861">
    <property type="component" value="Unassembled WGS sequence"/>
</dbReference>
<feature type="compositionally biased region" description="Low complexity" evidence="1">
    <location>
        <begin position="322"/>
        <end position="334"/>
    </location>
</feature>
<evidence type="ECO:0000313" key="4">
    <source>
        <dbReference type="EMBL" id="EFI27220.1"/>
    </source>
</evidence>
<dbReference type="eggNOG" id="ENOG502QWQ0">
    <property type="taxonomic scope" value="Eukaryota"/>
</dbReference>
<protein>
    <recommendedName>
        <fullName evidence="6">Mucoidy inhibitor A</fullName>
    </recommendedName>
</protein>
<feature type="domain" description="DUF4140" evidence="3">
    <location>
        <begin position="31"/>
        <end position="128"/>
    </location>
</feature>
<dbReference type="Pfam" id="PF13598">
    <property type="entry name" value="DUF4139"/>
    <property type="match status" value="1"/>
</dbReference>
<dbReference type="OrthoDB" id="10068793at2759"/>
<dbReference type="InterPro" id="IPR011935">
    <property type="entry name" value="CHP02231"/>
</dbReference>
<gene>
    <name evidence="4" type="ORF">CC1G_15048</name>
</gene>
<dbReference type="EMBL" id="AACS02000008">
    <property type="protein sequence ID" value="EFI27220.1"/>
    <property type="molecule type" value="Genomic_DNA"/>
</dbReference>
<dbReference type="InterPro" id="IPR037291">
    <property type="entry name" value="DUF4139"/>
</dbReference>
<evidence type="ECO:0000256" key="1">
    <source>
        <dbReference type="SAM" id="MobiDB-lite"/>
    </source>
</evidence>
<dbReference type="InParanoid" id="D6RP33"/>
<name>D6RP33_COPC7</name>
<dbReference type="Pfam" id="PF13600">
    <property type="entry name" value="DUF4140"/>
    <property type="match status" value="1"/>
</dbReference>
<dbReference type="AlphaFoldDB" id="D6RP33"/>
<organism evidence="4 5">
    <name type="scientific">Coprinopsis cinerea (strain Okayama-7 / 130 / ATCC MYA-4618 / FGSC 9003)</name>
    <name type="common">Inky cap fungus</name>
    <name type="synonym">Hormographiella aspergillata</name>
    <dbReference type="NCBI Taxonomy" id="240176"/>
    <lineage>
        <taxon>Eukaryota</taxon>
        <taxon>Fungi</taxon>
        <taxon>Dikarya</taxon>
        <taxon>Basidiomycota</taxon>
        <taxon>Agaricomycotina</taxon>
        <taxon>Agaricomycetes</taxon>
        <taxon>Agaricomycetidae</taxon>
        <taxon>Agaricales</taxon>
        <taxon>Agaricineae</taxon>
        <taxon>Psathyrellaceae</taxon>
        <taxon>Coprinopsis</taxon>
    </lineage>
</organism>
<evidence type="ECO:0000313" key="5">
    <source>
        <dbReference type="Proteomes" id="UP000001861"/>
    </source>
</evidence>
<dbReference type="OMA" id="CRINNTK"/>
<reference evidence="4 5" key="1">
    <citation type="journal article" date="2010" name="Proc. Natl. Acad. Sci. U.S.A.">
        <title>Insights into evolution of multicellular fungi from the assembled chromosomes of the mushroom Coprinopsis cinerea (Coprinus cinereus).</title>
        <authorList>
            <person name="Stajich J.E."/>
            <person name="Wilke S.K."/>
            <person name="Ahren D."/>
            <person name="Au C.H."/>
            <person name="Birren B.W."/>
            <person name="Borodovsky M."/>
            <person name="Burns C."/>
            <person name="Canback B."/>
            <person name="Casselton L.A."/>
            <person name="Cheng C.K."/>
            <person name="Deng J."/>
            <person name="Dietrich F.S."/>
            <person name="Fargo D.C."/>
            <person name="Farman M.L."/>
            <person name="Gathman A.C."/>
            <person name="Goldberg J."/>
            <person name="Guigo R."/>
            <person name="Hoegger P.J."/>
            <person name="Hooker J.B."/>
            <person name="Huggins A."/>
            <person name="James T.Y."/>
            <person name="Kamada T."/>
            <person name="Kilaru S."/>
            <person name="Kodira C."/>
            <person name="Kues U."/>
            <person name="Kupfer D."/>
            <person name="Kwan H.S."/>
            <person name="Lomsadze A."/>
            <person name="Li W."/>
            <person name="Lilly W.W."/>
            <person name="Ma L.J."/>
            <person name="Mackey A.J."/>
            <person name="Manning G."/>
            <person name="Martin F."/>
            <person name="Muraguchi H."/>
            <person name="Natvig D.O."/>
            <person name="Palmerini H."/>
            <person name="Ramesh M.A."/>
            <person name="Rehmeyer C.J."/>
            <person name="Roe B.A."/>
            <person name="Shenoy N."/>
            <person name="Stanke M."/>
            <person name="Ter-Hovhannisyan V."/>
            <person name="Tunlid A."/>
            <person name="Velagapudi R."/>
            <person name="Vision T.J."/>
            <person name="Zeng Q."/>
            <person name="Zolan M.E."/>
            <person name="Pukkila P.J."/>
        </authorList>
    </citation>
    <scope>NUCLEOTIDE SEQUENCE [LARGE SCALE GENOMIC DNA]</scope>
    <source>
        <strain evidence="5">Okayama-7 / 130 / ATCC MYA-4618 / FGSC 9003</strain>
    </source>
</reference>
<sequence length="662" mass="72563">MTSATANPPQFSTTNPDIELVAGRDGKVTGVSVYPPRAEVTRLFKFVIKTGQNRVSISGLPNVIDHPSLRVQGHGAATIHDVSLSHDLPPGAKTKKTSPKLEELETELDKVTTSLRRARDAIRFLETYISDLRYNSNKEVKYPLVDVVEDYTTAAGKLDAQVLQLTAKRTELHTKIANEEESLSEPLQNERLGMKVSIVVFGHTAGEVEISLTYAVRNATWRPTYDIRVDLQTKDKPVTLVYKGSIIQNTGEDWTDAPIKLETVAPAFDIAISSLQKWTLSLEDPVQAQKRRQELEREYATRHWTNYHYSAPQIQSAPIVIPSPRGRSRSPSSRSPRRYERYSGRRSRCSSSSRSRSRARMSSVAMRAAPEPEVITHRNLDVGTGGKGDISATFVVPGLMTVPSDNVAHIVTIAELGLDAEMEWVSVPKRDIRVYLKAKVKNASEYTLLKGPVSVYVDGSFLARTNIPDVNPDETFDCPLGVDHSVRITYAPLSKQQSDSGLITKSRVHTFTRRINIQNTKSSKPVANLIIHDHIPVSENALIGVKLISPALQLPAPENSGSNYSNAGSLASSTLKQFVTVQGGDGMTVNKFGIKIPAPVKVTKDVVAQWQGADEAETQADVQALGSDGKLVWKCAVPAQGKVALSLQWEVSAPVKSNIVGL</sequence>
<evidence type="ECO:0000259" key="2">
    <source>
        <dbReference type="Pfam" id="PF13598"/>
    </source>
</evidence>
<accession>D6RP33</accession>
<dbReference type="NCBIfam" id="TIGR02231">
    <property type="entry name" value="mucoidy inhibitor MuiA family protein"/>
    <property type="match status" value="2"/>
</dbReference>
<evidence type="ECO:0008006" key="6">
    <source>
        <dbReference type="Google" id="ProtNLM"/>
    </source>
</evidence>
<feature type="region of interest" description="Disordered" evidence="1">
    <location>
        <begin position="318"/>
        <end position="368"/>
    </location>
</feature>
<feature type="domain" description="DUF4139" evidence="2">
    <location>
        <begin position="210"/>
        <end position="553"/>
    </location>
</feature>
<dbReference type="InterPro" id="IPR025554">
    <property type="entry name" value="DUF4140"/>
</dbReference>
<dbReference type="RefSeq" id="XP_002910714.1">
    <property type="nucleotide sequence ID" value="XM_002910668.1"/>
</dbReference>
<dbReference type="KEGG" id="cci:CC1G_15048"/>
<dbReference type="GeneID" id="9379967"/>
<dbReference type="PANTHER" id="PTHR31005">
    <property type="entry name" value="DUF4139 DOMAIN-CONTAINING PROTEIN"/>
    <property type="match status" value="1"/>
</dbReference>
<proteinExistence type="predicted"/>
<comment type="caution">
    <text evidence="4">The sequence shown here is derived from an EMBL/GenBank/DDBJ whole genome shotgun (WGS) entry which is preliminary data.</text>
</comment>
<evidence type="ECO:0000259" key="3">
    <source>
        <dbReference type="Pfam" id="PF13600"/>
    </source>
</evidence>
<dbReference type="HOGENOM" id="CLU_010457_2_0_1"/>
<keyword evidence="5" id="KW-1185">Reference proteome</keyword>
<dbReference type="VEuPathDB" id="FungiDB:CC1G_15048"/>
<dbReference type="PANTHER" id="PTHR31005:SF8">
    <property type="entry name" value="DUF4139 DOMAIN-CONTAINING PROTEIN"/>
    <property type="match status" value="1"/>
</dbReference>